<feature type="compositionally biased region" description="Polar residues" evidence="5">
    <location>
        <begin position="24"/>
        <end position="39"/>
    </location>
</feature>
<comment type="subcellular location">
    <subcellularLocation>
        <location evidence="1">Membrane</location>
        <topology evidence="1">Multi-pass membrane protein</topology>
    </subcellularLocation>
</comment>
<keyword evidence="2 6" id="KW-0812">Transmembrane</keyword>
<dbReference type="AlphaFoldDB" id="A0A381LF21"/>
<feature type="transmembrane region" description="Helical" evidence="6">
    <location>
        <begin position="100"/>
        <end position="116"/>
    </location>
</feature>
<keyword evidence="4 6" id="KW-0472">Membrane</keyword>
<sequence>MNFAPFQDVSPDINRVLSPSLSQIRQSNSPHLQNPNSPEGSAKSKSGDALRQNDENIICGCNNNESLQSRVKWSDEESGRNRFHEFETSLPIRLDYEACLAYLLLPPVGGFLLLIFEQQSDYVRFHACQSALVFTALGVAHLLFSWSNFLSWLLLFVDIILIAFLTRRAHRDAATLDRYEVPAFGRLASKILGDD</sequence>
<dbReference type="PANTHER" id="PTHR36460">
    <property type="entry name" value="UPF0132 DOMAIN PROTEIN (AFU_ORTHOLOGUE AFUA_3G10255)"/>
    <property type="match status" value="1"/>
</dbReference>
<name>A0A381LF21_BLUGR</name>
<evidence type="ECO:0000256" key="6">
    <source>
        <dbReference type="SAM" id="Phobius"/>
    </source>
</evidence>
<organism evidence="7">
    <name type="scientific">Blumeria graminis f. sp. tritici 96224</name>
    <dbReference type="NCBI Taxonomy" id="1268274"/>
    <lineage>
        <taxon>Eukaryota</taxon>
        <taxon>Fungi</taxon>
        <taxon>Dikarya</taxon>
        <taxon>Ascomycota</taxon>
        <taxon>Pezizomycotina</taxon>
        <taxon>Leotiomycetes</taxon>
        <taxon>Erysiphales</taxon>
        <taxon>Erysiphaceae</taxon>
        <taxon>Blumeria</taxon>
    </lineage>
</organism>
<dbReference type="OrthoDB" id="5546837at2759"/>
<feature type="transmembrane region" description="Helical" evidence="6">
    <location>
        <begin position="149"/>
        <end position="166"/>
    </location>
</feature>
<evidence type="ECO:0000313" key="7">
    <source>
        <dbReference type="EMBL" id="SUZ12247.1"/>
    </source>
</evidence>
<evidence type="ECO:0000256" key="4">
    <source>
        <dbReference type="ARBA" id="ARBA00023136"/>
    </source>
</evidence>
<feature type="region of interest" description="Disordered" evidence="5">
    <location>
        <begin position="24"/>
        <end position="47"/>
    </location>
</feature>
<feature type="transmembrane region" description="Helical" evidence="6">
    <location>
        <begin position="123"/>
        <end position="143"/>
    </location>
</feature>
<evidence type="ECO:0000256" key="3">
    <source>
        <dbReference type="ARBA" id="ARBA00022989"/>
    </source>
</evidence>
<evidence type="ECO:0000256" key="2">
    <source>
        <dbReference type="ARBA" id="ARBA00022692"/>
    </source>
</evidence>
<evidence type="ECO:0000256" key="5">
    <source>
        <dbReference type="SAM" id="MobiDB-lite"/>
    </source>
</evidence>
<proteinExistence type="predicted"/>
<accession>A0A381LF21</accession>
<dbReference type="PANTHER" id="PTHR36460:SF1">
    <property type="entry name" value="UPF0132 DOMAIN PROTEIN (AFU_ORTHOLOGUE AFUA_3G10255)"/>
    <property type="match status" value="1"/>
</dbReference>
<keyword evidence="3 6" id="KW-1133">Transmembrane helix</keyword>
<dbReference type="EMBL" id="UIGY01000164">
    <property type="protein sequence ID" value="SUZ12247.1"/>
    <property type="molecule type" value="Genomic_DNA"/>
</dbReference>
<gene>
    <name evidence="7" type="ORF">BGT96224V2_LOCUS5413</name>
</gene>
<evidence type="ECO:0000256" key="1">
    <source>
        <dbReference type="ARBA" id="ARBA00004141"/>
    </source>
</evidence>
<protein>
    <submittedName>
        <fullName evidence="7">Bgt-3076</fullName>
    </submittedName>
</protein>
<reference evidence="7" key="1">
    <citation type="submission" date="2018-07" db="EMBL/GenBank/DDBJ databases">
        <authorList>
            <person name="Quirk P.G."/>
            <person name="Krulwich T.A."/>
        </authorList>
    </citation>
    <scope>NUCLEOTIDE SEQUENCE</scope>
    <source>
        <strain evidence="7">96224</strain>
    </source>
</reference>
<dbReference type="GO" id="GO:0016020">
    <property type="term" value="C:membrane"/>
    <property type="evidence" value="ECO:0007669"/>
    <property type="project" value="UniProtKB-SubCell"/>
</dbReference>